<evidence type="ECO:0000313" key="1">
    <source>
        <dbReference type="EMBL" id="KAK8230817.1"/>
    </source>
</evidence>
<proteinExistence type="predicted"/>
<comment type="caution">
    <text evidence="1">The sequence shown here is derived from an EMBL/GenBank/DDBJ whole genome shotgun (WGS) entry which is preliminary data.</text>
</comment>
<dbReference type="Proteomes" id="UP001492380">
    <property type="component" value="Unassembled WGS sequence"/>
</dbReference>
<name>A0ABR1YJ41_9PEZI</name>
<dbReference type="SUPFAM" id="SSF52047">
    <property type="entry name" value="RNI-like"/>
    <property type="match status" value="1"/>
</dbReference>
<dbReference type="EMBL" id="JBBWRZ010000008">
    <property type="protein sequence ID" value="KAK8230817.1"/>
    <property type="molecule type" value="Genomic_DNA"/>
</dbReference>
<evidence type="ECO:0008006" key="3">
    <source>
        <dbReference type="Google" id="ProtNLM"/>
    </source>
</evidence>
<dbReference type="InterPro" id="IPR032675">
    <property type="entry name" value="LRR_dom_sf"/>
</dbReference>
<keyword evidence="2" id="KW-1185">Reference proteome</keyword>
<sequence length="418" mass="48007">MATFDDLNDDVLLLIIDILFDQDSQQDPSGPPCDPLTAFSCTNRRLRLLATEIATRPLFYSVSIWGGTSTPPPALELIRGERLDIPPGLERTRYLRIPNPFLGASNKHNKKLTRACLREFARLLSTPKHLEKLDVQYSKVPDDLSYPFTLLYDVLGIDPFHYDRRKTFNIEGGRACQISLPFTLDHVKELWIHARSNGLVLHCPNVKKLGIRTECHPDGALRASEDFNDLLSKCPQLPHLVDLEIDMKITRHTLEIVYAALPNLERLALTGNGIRFLPIQDREEVVSQLSLFPRLRHFDIRHPFKSSSRPWGDSPDEPPDYRMDCLVGGYQGQPVKNKYFARHAVRFFEECMSLQILGFLPSNYFRLLTREPGLTIKWLRPEDGYEVVGTDLCRWGKRIVSDSRAWEDIWSDGERVML</sequence>
<protein>
    <recommendedName>
        <fullName evidence="3">F-box domain-containing protein</fullName>
    </recommendedName>
</protein>
<gene>
    <name evidence="1" type="ORF">HDK90DRAFT_332914</name>
</gene>
<reference evidence="1 2" key="1">
    <citation type="submission" date="2024-04" db="EMBL/GenBank/DDBJ databases">
        <title>Phyllosticta paracitricarpa is synonymous to the EU quarantine fungus P. citricarpa based on phylogenomic analyses.</title>
        <authorList>
            <consortium name="Lawrence Berkeley National Laboratory"/>
            <person name="Van Ingen-Buijs V.A."/>
            <person name="Van Westerhoven A.C."/>
            <person name="Haridas S."/>
            <person name="Skiadas P."/>
            <person name="Martin F."/>
            <person name="Groenewald J.Z."/>
            <person name="Crous P.W."/>
            <person name="Seidl M.F."/>
        </authorList>
    </citation>
    <scope>NUCLEOTIDE SEQUENCE [LARGE SCALE GENOMIC DNA]</scope>
    <source>
        <strain evidence="1 2">CBS 123374</strain>
    </source>
</reference>
<accession>A0ABR1YJ41</accession>
<dbReference type="Gene3D" id="3.80.10.10">
    <property type="entry name" value="Ribonuclease Inhibitor"/>
    <property type="match status" value="1"/>
</dbReference>
<evidence type="ECO:0000313" key="2">
    <source>
        <dbReference type="Proteomes" id="UP001492380"/>
    </source>
</evidence>
<organism evidence="1 2">
    <name type="scientific">Phyllosticta capitalensis</name>
    <dbReference type="NCBI Taxonomy" id="121624"/>
    <lineage>
        <taxon>Eukaryota</taxon>
        <taxon>Fungi</taxon>
        <taxon>Dikarya</taxon>
        <taxon>Ascomycota</taxon>
        <taxon>Pezizomycotina</taxon>
        <taxon>Dothideomycetes</taxon>
        <taxon>Dothideomycetes incertae sedis</taxon>
        <taxon>Botryosphaeriales</taxon>
        <taxon>Phyllostictaceae</taxon>
        <taxon>Phyllosticta</taxon>
    </lineage>
</organism>